<dbReference type="PANTHER" id="PTHR34309:SF1">
    <property type="entry name" value="PROTEIN GLCG"/>
    <property type="match status" value="1"/>
</dbReference>
<dbReference type="Pfam" id="PF03928">
    <property type="entry name" value="HbpS-like"/>
    <property type="match status" value="3"/>
</dbReference>
<proteinExistence type="predicted"/>
<protein>
    <submittedName>
        <fullName evidence="2">Heme-degrading protein</fullName>
    </submittedName>
</protein>
<dbReference type="PANTHER" id="PTHR34309">
    <property type="entry name" value="SLR1406 PROTEIN"/>
    <property type="match status" value="1"/>
</dbReference>
<sequence length="599" mass="62201">MMNLDSERDFGMKNNVQIKPRPTVWKRTLRCACAGLFVAGLFGAVNAQTILSADEVRRVVGQAVAEAKARNVAATIAVVDRPGNVLAVYQMNGAAENVTVTSNRGIAQGNGLEQQPVPASFAAIAKAITGNYLSSGGNSFSTRVASQIVQEHFNPGEFNQPAGPLFGVQFSQLQCSEVTSEVGSQGPKGSPLGLSADPGGFPLYRGGQVIGGVGVIADGLYSLDNSISDIDQSIDELVALAATRGFGAPEVLSQITLDGKLVRFSDAEHKDLRTSSVDSLAGGRFVPVAGFFTGSVKAGVAFGSIQSGFVVSDAFGVPAVVLGDRFPIRAGTDAAALTENEVRVLISNALRVAMRARAQIRNPADSGARVSISVVDSNGIILGIARTPDAPIFGTDVSLQKARTAAFFSRADAGQKLIDAGQQHFVNALRSFVSPTALADGIAFSDRAGGNLSRPFYPDGIDGNPNGPLSFPFEVWSPFNVGLQFNLIGIDRLISAAPGCTSIPNLANGIQIFPGSVPIYRGGQLIGGIGVSGDGVDQDDMISFLGLHNAGVELGGAINNADPAIRADTLSPQGVRLRYINCPQAPFIDSIEASPCAGK</sequence>
<dbReference type="InterPro" id="IPR052517">
    <property type="entry name" value="GlcG_carb_metab_protein"/>
</dbReference>
<keyword evidence="3" id="KW-1185">Reference proteome</keyword>
<evidence type="ECO:0000313" key="2">
    <source>
        <dbReference type="EMBL" id="RBP47134.1"/>
    </source>
</evidence>
<reference evidence="2 3" key="1">
    <citation type="submission" date="2018-06" db="EMBL/GenBank/DDBJ databases">
        <title>Genomic Encyclopedia of Type Strains, Phase IV (KMG-IV): sequencing the most valuable type-strain genomes for metagenomic binning, comparative biology and taxonomic classification.</title>
        <authorList>
            <person name="Goeker M."/>
        </authorList>
    </citation>
    <scope>NUCLEOTIDE SEQUENCE [LARGE SCALE GENOMIC DNA]</scope>
    <source>
        <strain evidence="2 3">DSM 24032</strain>
    </source>
</reference>
<evidence type="ECO:0000256" key="1">
    <source>
        <dbReference type="SAM" id="SignalP"/>
    </source>
</evidence>
<feature type="signal peptide" evidence="1">
    <location>
        <begin position="1"/>
        <end position="47"/>
    </location>
</feature>
<accession>A0A395JH66</accession>
<dbReference type="InterPro" id="IPR038084">
    <property type="entry name" value="PduO/GlcC-like_sf"/>
</dbReference>
<dbReference type="Gene3D" id="3.30.450.150">
    <property type="entry name" value="Haem-degrading domain"/>
    <property type="match status" value="2"/>
</dbReference>
<evidence type="ECO:0000313" key="3">
    <source>
        <dbReference type="Proteomes" id="UP000253083"/>
    </source>
</evidence>
<dbReference type="Proteomes" id="UP000253083">
    <property type="component" value="Unassembled WGS sequence"/>
</dbReference>
<feature type="chain" id="PRO_5017259263" evidence="1">
    <location>
        <begin position="48"/>
        <end position="599"/>
    </location>
</feature>
<dbReference type="InterPro" id="IPR005624">
    <property type="entry name" value="PduO/GlcC-like"/>
</dbReference>
<gene>
    <name evidence="2" type="ORF">DFR28_1096</name>
</gene>
<dbReference type="SUPFAM" id="SSF143744">
    <property type="entry name" value="GlcG-like"/>
    <property type="match status" value="3"/>
</dbReference>
<organism evidence="2 3">
    <name type="scientific">Arenicella xantha</name>
    <dbReference type="NCBI Taxonomy" id="644221"/>
    <lineage>
        <taxon>Bacteria</taxon>
        <taxon>Pseudomonadati</taxon>
        <taxon>Pseudomonadota</taxon>
        <taxon>Gammaproteobacteria</taxon>
        <taxon>Arenicellales</taxon>
        <taxon>Arenicellaceae</taxon>
        <taxon>Arenicella</taxon>
    </lineage>
</organism>
<dbReference type="AlphaFoldDB" id="A0A395JH66"/>
<comment type="caution">
    <text evidence="2">The sequence shown here is derived from an EMBL/GenBank/DDBJ whole genome shotgun (WGS) entry which is preliminary data.</text>
</comment>
<dbReference type="EMBL" id="QNRT01000009">
    <property type="protein sequence ID" value="RBP47134.1"/>
    <property type="molecule type" value="Genomic_DNA"/>
</dbReference>
<name>A0A395JH66_9GAMM</name>
<keyword evidence="1" id="KW-0732">Signal</keyword>
<dbReference type="InParanoid" id="A0A395JH66"/>